<organism evidence="1">
    <name type="scientific">marine sediment metagenome</name>
    <dbReference type="NCBI Taxonomy" id="412755"/>
    <lineage>
        <taxon>unclassified sequences</taxon>
        <taxon>metagenomes</taxon>
        <taxon>ecological metagenomes</taxon>
    </lineage>
</organism>
<protein>
    <submittedName>
        <fullName evidence="1">Uncharacterized protein</fullName>
    </submittedName>
</protein>
<gene>
    <name evidence="1" type="ORF">LCGC14_2735990</name>
</gene>
<reference evidence="1" key="1">
    <citation type="journal article" date="2015" name="Nature">
        <title>Complex archaea that bridge the gap between prokaryotes and eukaryotes.</title>
        <authorList>
            <person name="Spang A."/>
            <person name="Saw J.H."/>
            <person name="Jorgensen S.L."/>
            <person name="Zaremba-Niedzwiedzka K."/>
            <person name="Martijn J."/>
            <person name="Lind A.E."/>
            <person name="van Eijk R."/>
            <person name="Schleper C."/>
            <person name="Guy L."/>
            <person name="Ettema T.J."/>
        </authorList>
    </citation>
    <scope>NUCLEOTIDE SEQUENCE</scope>
</reference>
<name>A0A0F9BXI2_9ZZZZ</name>
<comment type="caution">
    <text evidence="1">The sequence shown here is derived from an EMBL/GenBank/DDBJ whole genome shotgun (WGS) entry which is preliminary data.</text>
</comment>
<dbReference type="AlphaFoldDB" id="A0A0F9BXI2"/>
<evidence type="ECO:0000313" key="1">
    <source>
        <dbReference type="EMBL" id="KKK89151.1"/>
    </source>
</evidence>
<dbReference type="EMBL" id="LAZR01049646">
    <property type="protein sequence ID" value="KKK89151.1"/>
    <property type="molecule type" value="Genomic_DNA"/>
</dbReference>
<accession>A0A0F9BXI2</accession>
<proteinExistence type="predicted"/>
<sequence length="167" mass="17337">MAANNIRILKDGQTVQRARVEANITLGIREGDAMKAAAGSGTNYAALLLTGDPEQATDIFLGVSKSGATNTALVDGIIDVEICVPGTILEAKATTATNVNTDAKLLALLFDHVSGDRSAATAAGVWTLDSNEGTDADVHGFMILDGRITDGMMFFTPANAWIGRGLV</sequence>